<proteinExistence type="predicted"/>
<protein>
    <recommendedName>
        <fullName evidence="1">RiboL-PSP-HEPN domain-containing protein</fullName>
    </recommendedName>
</protein>
<comment type="caution">
    <text evidence="2">The sequence shown here is derived from an EMBL/GenBank/DDBJ whole genome shotgun (WGS) entry which is preliminary data.</text>
</comment>
<accession>A0ABX2CX81</accession>
<evidence type="ECO:0000313" key="2">
    <source>
        <dbReference type="EMBL" id="NQE34896.1"/>
    </source>
</evidence>
<feature type="domain" description="RiboL-PSP-HEPN" evidence="1">
    <location>
        <begin position="47"/>
        <end position="247"/>
    </location>
</feature>
<keyword evidence="3" id="KW-1185">Reference proteome</keyword>
<dbReference type="Proteomes" id="UP000702425">
    <property type="component" value="Unassembled WGS sequence"/>
</dbReference>
<reference evidence="2 3" key="1">
    <citation type="journal article" date="2020" name="Sci. Rep.">
        <title>A novel cyanobacterial geosmin producer, revising GeoA distribution and dispersion patterns in Bacteria.</title>
        <authorList>
            <person name="Churro C."/>
            <person name="Semedo-Aguiar A.P."/>
            <person name="Silva A.D."/>
            <person name="Pereira-Leal J.B."/>
            <person name="Leite R.B."/>
        </authorList>
    </citation>
    <scope>NUCLEOTIDE SEQUENCE [LARGE SCALE GENOMIC DNA]</scope>
    <source>
        <strain evidence="2 3">IPMA8</strain>
    </source>
</reference>
<name>A0ABX2CX81_9CYAN</name>
<dbReference type="EMBL" id="SRRZ01000042">
    <property type="protein sequence ID" value="NQE34896.1"/>
    <property type="molecule type" value="Genomic_DNA"/>
</dbReference>
<dbReference type="InterPro" id="IPR041519">
    <property type="entry name" value="HEPN_RiboL-PSP"/>
</dbReference>
<evidence type="ECO:0000259" key="1">
    <source>
        <dbReference type="Pfam" id="PF18735"/>
    </source>
</evidence>
<dbReference type="Pfam" id="PF18735">
    <property type="entry name" value="HEPN_RiboL-PSP"/>
    <property type="match status" value="1"/>
</dbReference>
<dbReference type="RefSeq" id="WP_172187856.1">
    <property type="nucleotide sequence ID" value="NZ_CAWPPK010000255.1"/>
</dbReference>
<gene>
    <name evidence="2" type="ORF">E5S67_02625</name>
</gene>
<organism evidence="2 3">
    <name type="scientific">Microcoleus asticus IPMA8</name>
    <dbReference type="NCBI Taxonomy" id="2563858"/>
    <lineage>
        <taxon>Bacteria</taxon>
        <taxon>Bacillati</taxon>
        <taxon>Cyanobacteriota</taxon>
        <taxon>Cyanophyceae</taxon>
        <taxon>Oscillatoriophycideae</taxon>
        <taxon>Oscillatoriales</taxon>
        <taxon>Microcoleaceae</taxon>
        <taxon>Microcoleus</taxon>
        <taxon>Microcoleus asticus</taxon>
    </lineage>
</organism>
<sequence length="353" mass="40671">MFEELIEKASVKISTVRAIIKTNHQLRRIVFRDSLNKQKLVEDDEFAALIDVIPSEKEWEIYDRSAVVTRLYAIYERFVEDLISDWLRLMPDLVPRYSDLGEKIQNTHREGIGRLLIDIKKDRFQHLSVEEVVQGLSCGITDTGKYELLPDAFLLHEQNLRKEVLETVLKNAGIDEAWKWVINHKEIKYFVEEVRGSQNTAEGELKQLVDYRNKAAHGSTDEILGTQELLDLGDFVEALCKSLADLVTYNIILLQSDRGLVREIGKITEWFKKPQAGVAKVQEVTLTVEERVFLVLVNDELSYCYSAKVESIQLNDISHNQVEITSEEEVGLKFDRDARIELIIYVTSSDRVD</sequence>
<evidence type="ECO:0000313" key="3">
    <source>
        <dbReference type="Proteomes" id="UP000702425"/>
    </source>
</evidence>